<keyword evidence="3" id="KW-1185">Reference proteome</keyword>
<dbReference type="Pfam" id="PF13328">
    <property type="entry name" value="HD_4"/>
    <property type="match status" value="1"/>
</dbReference>
<evidence type="ECO:0000313" key="2">
    <source>
        <dbReference type="EMBL" id="MFC3884533.1"/>
    </source>
</evidence>
<evidence type="ECO:0000259" key="1">
    <source>
        <dbReference type="SMART" id="SM00471"/>
    </source>
</evidence>
<gene>
    <name evidence="2" type="ORF">ACFOU2_13870</name>
</gene>
<dbReference type="InterPro" id="IPR003607">
    <property type="entry name" value="HD/PDEase_dom"/>
</dbReference>
<organism evidence="2 3">
    <name type="scientific">Bacillus songklensis</name>
    <dbReference type="NCBI Taxonomy" id="1069116"/>
    <lineage>
        <taxon>Bacteria</taxon>
        <taxon>Bacillati</taxon>
        <taxon>Bacillota</taxon>
        <taxon>Bacilli</taxon>
        <taxon>Bacillales</taxon>
        <taxon>Bacillaceae</taxon>
        <taxon>Bacillus</taxon>
    </lineage>
</organism>
<dbReference type="SMART" id="SM00471">
    <property type="entry name" value="HDc"/>
    <property type="match status" value="1"/>
</dbReference>
<dbReference type="Proteomes" id="UP001595752">
    <property type="component" value="Unassembled WGS sequence"/>
</dbReference>
<reference evidence="3" key="1">
    <citation type="journal article" date="2019" name="Int. J. Syst. Evol. Microbiol.">
        <title>The Global Catalogue of Microorganisms (GCM) 10K type strain sequencing project: providing services to taxonomists for standard genome sequencing and annotation.</title>
        <authorList>
            <consortium name="The Broad Institute Genomics Platform"/>
            <consortium name="The Broad Institute Genome Sequencing Center for Infectious Disease"/>
            <person name="Wu L."/>
            <person name="Ma J."/>
        </authorList>
    </citation>
    <scope>NUCLEOTIDE SEQUENCE [LARGE SCALE GENOMIC DNA]</scope>
    <source>
        <strain evidence="3">CCUG 61889</strain>
    </source>
</reference>
<dbReference type="PANTHER" id="PTHR46246">
    <property type="entry name" value="GUANOSINE-3',5'-BIS(DIPHOSPHATE) 3'-PYROPHOSPHOHYDROLASE MESH1"/>
    <property type="match status" value="1"/>
</dbReference>
<dbReference type="EMBL" id="JBHRZT010000052">
    <property type="protein sequence ID" value="MFC3884533.1"/>
    <property type="molecule type" value="Genomic_DNA"/>
</dbReference>
<dbReference type="SUPFAM" id="SSF109604">
    <property type="entry name" value="HD-domain/PDEase-like"/>
    <property type="match status" value="1"/>
</dbReference>
<protein>
    <submittedName>
        <fullName evidence="2">HD domain-containing protein</fullName>
    </submittedName>
</protein>
<accession>A0ABV8B2L8</accession>
<proteinExistence type="predicted"/>
<name>A0ABV8B2L8_9BACI</name>
<dbReference type="Gene3D" id="1.10.3210.10">
    <property type="entry name" value="Hypothetical protein af1432"/>
    <property type="match status" value="1"/>
</dbReference>
<sequence length="181" mass="20716">MLIDKAIQFAAVAHEGQYRKGTMIPYIIHPVSVGFLLQKIGCEEEVIAAGILHDTVEDTDIELEDIKREFGERVALLVLSVSEPDKTLPWEERKAHTIESLQKAGEDTIIITLADKTHNLRTLLLDLQEQGEAVWEKFKRGKEKQSWYHHSIYESTANMEQSPKISQLRSDYKKLIDAIFN</sequence>
<dbReference type="InterPro" id="IPR052194">
    <property type="entry name" value="MESH1"/>
</dbReference>
<dbReference type="RefSeq" id="WP_377916058.1">
    <property type="nucleotide sequence ID" value="NZ_JBHRZT010000052.1"/>
</dbReference>
<feature type="domain" description="HD/PDEase" evidence="1">
    <location>
        <begin position="22"/>
        <end position="129"/>
    </location>
</feature>
<comment type="caution">
    <text evidence="2">The sequence shown here is derived from an EMBL/GenBank/DDBJ whole genome shotgun (WGS) entry which is preliminary data.</text>
</comment>
<evidence type="ECO:0000313" key="3">
    <source>
        <dbReference type="Proteomes" id="UP001595752"/>
    </source>
</evidence>
<dbReference type="PANTHER" id="PTHR46246:SF1">
    <property type="entry name" value="GUANOSINE-3',5'-BIS(DIPHOSPHATE) 3'-PYROPHOSPHOHYDROLASE MESH1"/>
    <property type="match status" value="1"/>
</dbReference>